<evidence type="ECO:0000256" key="4">
    <source>
        <dbReference type="ARBA" id="ARBA00022840"/>
    </source>
</evidence>
<evidence type="ECO:0000256" key="3">
    <source>
        <dbReference type="ARBA" id="ARBA00022741"/>
    </source>
</evidence>
<dbReference type="NCBIfam" id="TIGR00174">
    <property type="entry name" value="miaA"/>
    <property type="match status" value="1"/>
</dbReference>
<dbReference type="GeneID" id="75915853"/>
<keyword evidence="3 5" id="KW-0547">Nucleotide-binding</keyword>
<gene>
    <name evidence="9" type="ORF">K450DRAFT_250116</name>
</gene>
<dbReference type="Proteomes" id="UP001206595">
    <property type="component" value="Unassembled WGS sequence"/>
</dbReference>
<dbReference type="Gene3D" id="3.30.160.60">
    <property type="entry name" value="Classic Zinc Finger"/>
    <property type="match status" value="1"/>
</dbReference>
<dbReference type="HAMAP" id="MF_00185">
    <property type="entry name" value="IPP_trans"/>
    <property type="match status" value="1"/>
</dbReference>
<evidence type="ECO:0000313" key="9">
    <source>
        <dbReference type="EMBL" id="KAI8577813.1"/>
    </source>
</evidence>
<keyword evidence="2 5" id="KW-0808">Transferase</keyword>
<comment type="caution">
    <text evidence="9">The sequence shown here is derived from an EMBL/GenBank/DDBJ whole genome shotgun (WGS) entry which is preliminary data.</text>
</comment>
<proteinExistence type="inferred from homology"/>
<keyword evidence="10" id="KW-1185">Reference proteome</keyword>
<organism evidence="9 10">
    <name type="scientific">Umbelopsis ramanniana AG</name>
    <dbReference type="NCBI Taxonomy" id="1314678"/>
    <lineage>
        <taxon>Eukaryota</taxon>
        <taxon>Fungi</taxon>
        <taxon>Fungi incertae sedis</taxon>
        <taxon>Mucoromycota</taxon>
        <taxon>Mucoromycotina</taxon>
        <taxon>Umbelopsidomycetes</taxon>
        <taxon>Umbelopsidales</taxon>
        <taxon>Umbelopsidaceae</taxon>
        <taxon>Umbelopsis</taxon>
    </lineage>
</organism>
<accession>A0AAD5E5F7</accession>
<evidence type="ECO:0000256" key="1">
    <source>
        <dbReference type="ARBA" id="ARBA00005842"/>
    </source>
</evidence>
<dbReference type="GO" id="GO:0006400">
    <property type="term" value="P:tRNA modification"/>
    <property type="evidence" value="ECO:0007669"/>
    <property type="project" value="TreeGrafter"/>
</dbReference>
<evidence type="ECO:0000256" key="5">
    <source>
        <dbReference type="PIRNR" id="PIRNR039110"/>
    </source>
</evidence>
<evidence type="ECO:0000256" key="6">
    <source>
        <dbReference type="RuleBase" id="RU003783"/>
    </source>
</evidence>
<evidence type="ECO:0000256" key="7">
    <source>
        <dbReference type="RuleBase" id="RU003785"/>
    </source>
</evidence>
<evidence type="ECO:0000256" key="8">
    <source>
        <dbReference type="SAM" id="MobiDB-lite"/>
    </source>
</evidence>
<dbReference type="PANTHER" id="PTHR11088:SF89">
    <property type="entry name" value="TRNA DIMETHYLALLYLTRANSFERASE"/>
    <property type="match status" value="1"/>
</dbReference>
<dbReference type="EMBL" id="MU620936">
    <property type="protein sequence ID" value="KAI8577813.1"/>
    <property type="molecule type" value="Genomic_DNA"/>
</dbReference>
<dbReference type="Gene3D" id="1.10.20.140">
    <property type="match status" value="1"/>
</dbReference>
<dbReference type="EC" id="2.5.1.75" evidence="5 6"/>
<dbReference type="RefSeq" id="XP_051442817.1">
    <property type="nucleotide sequence ID" value="XM_051590510.1"/>
</dbReference>
<dbReference type="Gene3D" id="3.40.50.300">
    <property type="entry name" value="P-loop containing nucleotide triphosphate hydrolases"/>
    <property type="match status" value="1"/>
</dbReference>
<evidence type="ECO:0000313" key="10">
    <source>
        <dbReference type="Proteomes" id="UP001206595"/>
    </source>
</evidence>
<dbReference type="AlphaFoldDB" id="A0AAD5E5F7"/>
<dbReference type="GO" id="GO:0005739">
    <property type="term" value="C:mitochondrion"/>
    <property type="evidence" value="ECO:0007669"/>
    <property type="project" value="TreeGrafter"/>
</dbReference>
<evidence type="ECO:0000256" key="2">
    <source>
        <dbReference type="ARBA" id="ARBA00022679"/>
    </source>
</evidence>
<feature type="region of interest" description="Disordered" evidence="8">
    <location>
        <begin position="451"/>
        <end position="473"/>
    </location>
</feature>
<name>A0AAD5E5F7_UMBRA</name>
<dbReference type="GO" id="GO:0052381">
    <property type="term" value="F:tRNA dimethylallyltransferase activity"/>
    <property type="evidence" value="ECO:0007669"/>
    <property type="project" value="UniProtKB-UniRule"/>
</dbReference>
<dbReference type="SUPFAM" id="SSF52540">
    <property type="entry name" value="P-loop containing nucleoside triphosphate hydrolases"/>
    <property type="match status" value="2"/>
</dbReference>
<comment type="similarity">
    <text evidence="1 5 7">Belongs to the IPP transferase family.</text>
</comment>
<dbReference type="PIRSF" id="PIRSF039110">
    <property type="entry name" value="IPP_transferase"/>
    <property type="match status" value="1"/>
</dbReference>
<dbReference type="PANTHER" id="PTHR11088">
    <property type="entry name" value="TRNA DIMETHYLALLYLTRANSFERASE"/>
    <property type="match status" value="1"/>
</dbReference>
<dbReference type="InterPro" id="IPR018022">
    <property type="entry name" value="IPT"/>
</dbReference>
<dbReference type="InterPro" id="IPR030666">
    <property type="entry name" value="IPP_transferase_euk"/>
</dbReference>
<reference evidence="9" key="2">
    <citation type="journal article" date="2022" name="Proc. Natl. Acad. Sci. U.S.A.">
        <title>Diploid-dominant life cycles characterize the early evolution of Fungi.</title>
        <authorList>
            <person name="Amses K.R."/>
            <person name="Simmons D.R."/>
            <person name="Longcore J.E."/>
            <person name="Mondo S.J."/>
            <person name="Seto K."/>
            <person name="Jeronimo G.H."/>
            <person name="Bonds A.E."/>
            <person name="Quandt C.A."/>
            <person name="Davis W.J."/>
            <person name="Chang Y."/>
            <person name="Federici B.A."/>
            <person name="Kuo A."/>
            <person name="LaButti K."/>
            <person name="Pangilinan J."/>
            <person name="Andreopoulos W."/>
            <person name="Tritt A."/>
            <person name="Riley R."/>
            <person name="Hundley H."/>
            <person name="Johnson J."/>
            <person name="Lipzen A."/>
            <person name="Barry K."/>
            <person name="Lang B.F."/>
            <person name="Cuomo C.A."/>
            <person name="Buchler N.E."/>
            <person name="Grigoriev I.V."/>
            <person name="Spatafora J.W."/>
            <person name="Stajich J.E."/>
            <person name="James T.Y."/>
        </authorList>
    </citation>
    <scope>NUCLEOTIDE SEQUENCE</scope>
    <source>
        <strain evidence="9">AG</strain>
    </source>
</reference>
<keyword evidence="5" id="KW-0963">Cytoplasm</keyword>
<keyword evidence="4 5" id="KW-0067">ATP-binding</keyword>
<dbReference type="Pfam" id="PF01715">
    <property type="entry name" value="IPPT"/>
    <property type="match status" value="1"/>
</dbReference>
<sequence length="473" mass="54595">MRSLQRVQLWIQRLAMFQPTRSTIAVIGTTGVGKSQLGIELSKALHGEVINADSMQVYKGLDIITNKVTESERENVPHHLMDFLEPEDEYLVTQFVKDASDKIEEISERKSLPVLVGGTNYYVQSLLWPMSLISTATDGSSSSDEQEEEDGISSMDTQALYKELQKVDPIMAAKWHPSDRRKIAKSLKVYRDMGRPQSEIIKEQQQRAKTDVNLRYNTIIFWLYTDPVTLNRRLDDRVMKMIELGLFDELSSLRKRVQEGTLDMPGKDLEKYQRGIWQAIGYKEFDEYLTAVENGNLEDNELQALKKESIERMKAATRRYAKRQVQWIRNKLLPTIWNTQDTLANIKSSILSITPSQSVQLYLLDATDLSRWDENVKNTAVRIAQDFVNDRNMPDPTTLNEFSSELLTRGGDADPRQKLLSWKKHTCEVCTNQSANPVVLNGDLEWKQHMSSRLHRRNTKREKMMKKKVDHPE</sequence>
<comment type="function">
    <text evidence="5">Catalyzes the transfer of a dimethylallyl group onto the adenine at position 37.</text>
</comment>
<dbReference type="InterPro" id="IPR039657">
    <property type="entry name" value="Dimethylallyltransferase"/>
</dbReference>
<comment type="catalytic activity">
    <reaction evidence="5 6">
        <text>adenosine(37) in tRNA + dimethylallyl diphosphate = N(6)-dimethylallyladenosine(37) in tRNA + diphosphate</text>
        <dbReference type="Rhea" id="RHEA:26482"/>
        <dbReference type="Rhea" id="RHEA-COMP:10162"/>
        <dbReference type="Rhea" id="RHEA-COMP:10375"/>
        <dbReference type="ChEBI" id="CHEBI:33019"/>
        <dbReference type="ChEBI" id="CHEBI:57623"/>
        <dbReference type="ChEBI" id="CHEBI:74411"/>
        <dbReference type="ChEBI" id="CHEBI:74415"/>
        <dbReference type="EC" id="2.5.1.75"/>
    </reaction>
</comment>
<keyword evidence="5 6" id="KW-0819">tRNA processing</keyword>
<dbReference type="InterPro" id="IPR027417">
    <property type="entry name" value="P-loop_NTPase"/>
</dbReference>
<protein>
    <recommendedName>
        <fullName evidence="5 6">tRNA dimethylallyltransferase</fullName>
        <ecNumber evidence="5 6">2.5.1.75</ecNumber>
    </recommendedName>
</protein>
<dbReference type="GO" id="GO:0005524">
    <property type="term" value="F:ATP binding"/>
    <property type="evidence" value="ECO:0007669"/>
    <property type="project" value="UniProtKB-UniRule"/>
</dbReference>
<reference evidence="9" key="1">
    <citation type="submission" date="2021-06" db="EMBL/GenBank/DDBJ databases">
        <authorList>
            <consortium name="DOE Joint Genome Institute"/>
            <person name="Mondo S.J."/>
            <person name="Amses K.R."/>
            <person name="Simmons D.R."/>
            <person name="Longcore J.E."/>
            <person name="Seto K."/>
            <person name="Alves G.H."/>
            <person name="Bonds A.E."/>
            <person name="Quandt C.A."/>
            <person name="Davis W.J."/>
            <person name="Chang Y."/>
            <person name="Letcher P.M."/>
            <person name="Powell M.J."/>
            <person name="Kuo A."/>
            <person name="Labutti K."/>
            <person name="Pangilinan J."/>
            <person name="Andreopoulos W."/>
            <person name="Tritt A."/>
            <person name="Riley R."/>
            <person name="Hundley H."/>
            <person name="Johnson J."/>
            <person name="Lipzen A."/>
            <person name="Barry K."/>
            <person name="Berbee M.L."/>
            <person name="Buchler N.E."/>
            <person name="Grigoriev I.V."/>
            <person name="Spatafora J.W."/>
            <person name="Stajich J.E."/>
            <person name="James T.Y."/>
        </authorList>
    </citation>
    <scope>NUCLEOTIDE SEQUENCE</scope>
    <source>
        <strain evidence="9">AG</strain>
    </source>
</reference>